<keyword evidence="4" id="KW-0472">Membrane</keyword>
<keyword evidence="6" id="KW-1185">Reference proteome</keyword>
<dbReference type="EMBL" id="CP093846">
    <property type="protein sequence ID" value="UNS96407.1"/>
    <property type="molecule type" value="Genomic_DNA"/>
</dbReference>
<evidence type="ECO:0000256" key="4">
    <source>
        <dbReference type="ARBA" id="ARBA00023136"/>
    </source>
</evidence>
<dbReference type="Pfam" id="PF05719">
    <property type="entry name" value="GPP34"/>
    <property type="match status" value="1"/>
</dbReference>
<keyword evidence="2" id="KW-0333">Golgi apparatus</keyword>
<dbReference type="RefSeq" id="WP_242750379.1">
    <property type="nucleotide sequence ID" value="NZ_CP093846.1"/>
</dbReference>
<gene>
    <name evidence="5" type="ORF">MMF93_07735</name>
</gene>
<protein>
    <submittedName>
        <fullName evidence="5">GPP34 family phosphoprotein</fullName>
    </submittedName>
</protein>
<sequence length="245" mass="26649">MSGFHAYPPPYPRPSPPYLSLPEEFALLSHLPSGKVHGKLRAAAGCAAAELGELALRRRILVRPRETTVFGVRAQVTHRAGLELLDTSPTGLPWADEVLAELSRFPVSPQGRVSIRQWLRERRRHAFRLHTAALMERGVLRQRSGVLGGQRCVPDEEVRGAVVAQLRAIGSGQRAVDAHGLFLCDLIRAVGLHRTLRVPMGLRTTPYRSRGAGSAESVPEDLRRASSALVALVPSQDSSMGSQGV</sequence>
<accession>A0ABY3XPN1</accession>
<evidence type="ECO:0000256" key="1">
    <source>
        <dbReference type="ARBA" id="ARBA00004255"/>
    </source>
</evidence>
<evidence type="ECO:0000256" key="3">
    <source>
        <dbReference type="ARBA" id="ARBA00023121"/>
    </source>
</evidence>
<comment type="subcellular location">
    <subcellularLocation>
        <location evidence="1">Golgi apparatus membrane</location>
        <topology evidence="1">Peripheral membrane protein</topology>
        <orientation evidence="1">Cytoplasmic side</orientation>
    </subcellularLocation>
</comment>
<organism evidence="5 6">
    <name type="scientific">Streptomyces tubbatahanensis</name>
    <dbReference type="NCBI Taxonomy" id="2923272"/>
    <lineage>
        <taxon>Bacteria</taxon>
        <taxon>Bacillati</taxon>
        <taxon>Actinomycetota</taxon>
        <taxon>Actinomycetes</taxon>
        <taxon>Kitasatosporales</taxon>
        <taxon>Streptomycetaceae</taxon>
        <taxon>Streptomyces</taxon>
    </lineage>
</organism>
<reference evidence="5 6" key="1">
    <citation type="journal article" date="2023" name="Microbiol. Spectr.">
        <title>Synergy between Genome Mining, Metabolomics, and Bioinformatics Uncovers Antibacterial Chlorinated Carbazole Alkaloids and Their Biosynthetic Gene Cluster from Streptomyces tubbatahanensis sp. nov., a Novel Actinomycete Isolated from Sulu Sea, Philippines.</title>
        <authorList>
            <person name="Tenebro C.P."/>
            <person name="Trono D.J.V.L."/>
            <person name="Balida L.A.P."/>
            <person name="Bayog L.K.A."/>
            <person name="Bruna J.R."/>
            <person name="Sabido E.M."/>
            <person name="Caspe D.P.C."/>
            <person name="de Los Santos E.L.C."/>
            <person name="Saludes J.P."/>
            <person name="Dalisay D.S."/>
        </authorList>
    </citation>
    <scope>NUCLEOTIDE SEQUENCE [LARGE SCALE GENOMIC DNA]</scope>
    <source>
        <strain evidence="5 6">DSD3025</strain>
    </source>
</reference>
<proteinExistence type="predicted"/>
<name>A0ABY3XPN1_9ACTN</name>
<dbReference type="Proteomes" id="UP001202244">
    <property type="component" value="Chromosome"/>
</dbReference>
<dbReference type="Gene3D" id="1.10.3630.10">
    <property type="entry name" value="yeast vps74-n-term truncation variant domain like"/>
    <property type="match status" value="1"/>
</dbReference>
<dbReference type="InterPro" id="IPR038261">
    <property type="entry name" value="GPP34-like_sf"/>
</dbReference>
<evidence type="ECO:0000313" key="6">
    <source>
        <dbReference type="Proteomes" id="UP001202244"/>
    </source>
</evidence>
<dbReference type="InterPro" id="IPR008628">
    <property type="entry name" value="GPP34-like"/>
</dbReference>
<keyword evidence="3" id="KW-0446">Lipid-binding</keyword>
<evidence type="ECO:0000313" key="5">
    <source>
        <dbReference type="EMBL" id="UNS96407.1"/>
    </source>
</evidence>
<evidence type="ECO:0000256" key="2">
    <source>
        <dbReference type="ARBA" id="ARBA00023034"/>
    </source>
</evidence>